<protein>
    <recommendedName>
        <fullName evidence="3">GCF C-terminal domain-containing protein</fullName>
    </recommendedName>
</protein>
<dbReference type="PANTHER" id="PTHR23329">
    <property type="entry name" value="TUFTELIN-INTERACTING PROTEIN 11-RELATED"/>
    <property type="match status" value="1"/>
</dbReference>
<dbReference type="GO" id="GO:0000390">
    <property type="term" value="P:spliceosomal complex disassembly"/>
    <property type="evidence" value="ECO:0007669"/>
    <property type="project" value="InterPro"/>
</dbReference>
<evidence type="ECO:0000313" key="5">
    <source>
        <dbReference type="Proteomes" id="UP000249390"/>
    </source>
</evidence>
<dbReference type="InterPro" id="IPR022783">
    <property type="entry name" value="GCFC_dom"/>
</dbReference>
<dbReference type="Proteomes" id="UP000249390">
    <property type="component" value="Unassembled WGS sequence"/>
</dbReference>
<accession>A0A328DEU7</accession>
<comment type="caution">
    <text evidence="4">The sequence shown here is derived from an EMBL/GenBank/DDBJ whole genome shotgun (WGS) entry which is preliminary data.</text>
</comment>
<dbReference type="PANTHER" id="PTHR23329:SF1">
    <property type="entry name" value="TUFTELIN-INTERACTING PROTEIN 11"/>
    <property type="match status" value="1"/>
</dbReference>
<dbReference type="EMBL" id="NQVE01000161">
    <property type="protein sequence ID" value="RAL43048.1"/>
    <property type="molecule type" value="Genomic_DNA"/>
</dbReference>
<dbReference type="AlphaFoldDB" id="A0A328DEU7"/>
<evidence type="ECO:0000256" key="2">
    <source>
        <dbReference type="SAM" id="MobiDB-lite"/>
    </source>
</evidence>
<feature type="coiled-coil region" evidence="1">
    <location>
        <begin position="103"/>
        <end position="137"/>
    </location>
</feature>
<dbReference type="InterPro" id="IPR045211">
    <property type="entry name" value="TFP11/STIP/Ntr1"/>
</dbReference>
<feature type="domain" description="GCF C-terminal" evidence="3">
    <location>
        <begin position="141"/>
        <end position="232"/>
    </location>
</feature>
<keyword evidence="1" id="KW-0175">Coiled coil</keyword>
<organism evidence="4 5">
    <name type="scientific">Cuscuta australis</name>
    <dbReference type="NCBI Taxonomy" id="267555"/>
    <lineage>
        <taxon>Eukaryota</taxon>
        <taxon>Viridiplantae</taxon>
        <taxon>Streptophyta</taxon>
        <taxon>Embryophyta</taxon>
        <taxon>Tracheophyta</taxon>
        <taxon>Spermatophyta</taxon>
        <taxon>Magnoliopsida</taxon>
        <taxon>eudicotyledons</taxon>
        <taxon>Gunneridae</taxon>
        <taxon>Pentapetalae</taxon>
        <taxon>asterids</taxon>
        <taxon>lamiids</taxon>
        <taxon>Solanales</taxon>
        <taxon>Convolvulaceae</taxon>
        <taxon>Cuscuteae</taxon>
        <taxon>Cuscuta</taxon>
        <taxon>Cuscuta subgen. Grammica</taxon>
        <taxon>Cuscuta sect. Cleistogrammica</taxon>
    </lineage>
</organism>
<gene>
    <name evidence="4" type="ORF">DM860_009830</name>
</gene>
<proteinExistence type="predicted"/>
<keyword evidence="5" id="KW-1185">Reference proteome</keyword>
<evidence type="ECO:0000313" key="4">
    <source>
        <dbReference type="EMBL" id="RAL43048.1"/>
    </source>
</evidence>
<reference evidence="4 5" key="1">
    <citation type="submission" date="2018-06" db="EMBL/GenBank/DDBJ databases">
        <title>The Genome of Cuscuta australis (Dodder) Provides Insight into the Evolution of Plant Parasitism.</title>
        <authorList>
            <person name="Liu H."/>
        </authorList>
    </citation>
    <scope>NUCLEOTIDE SEQUENCE [LARGE SCALE GENOMIC DNA]</scope>
    <source>
        <strain evidence="5">cv. Yunnan</strain>
        <tissue evidence="4">Vines</tissue>
    </source>
</reference>
<feature type="region of interest" description="Disordered" evidence="2">
    <location>
        <begin position="31"/>
        <end position="75"/>
    </location>
</feature>
<evidence type="ECO:0000256" key="1">
    <source>
        <dbReference type="SAM" id="Coils"/>
    </source>
</evidence>
<dbReference type="GO" id="GO:0071008">
    <property type="term" value="C:U2-type post-mRNA release spliceosomal complex"/>
    <property type="evidence" value="ECO:0007669"/>
    <property type="project" value="TreeGrafter"/>
</dbReference>
<evidence type="ECO:0000259" key="3">
    <source>
        <dbReference type="Pfam" id="PF07842"/>
    </source>
</evidence>
<sequence length="238" mass="26894">MDLIEIERDGIGGEMVASSDCIDLTKKKMDEYDPLSGYSDSDSDRTGLDEDPETFLPSSFGKVNQKGTKKEKDKSFQLIKESGRRENDIPPMPELQHNLTLLVDQAEFDLEKIDRDLREERELVADLQKEKEKFQAELGWDPARGLEAVSPWKGLLCLEEDQSSCFSDTVAPSPYTELFMEVILPAVSKSAASSWKTSDPDLMLFFLDSWEKLLPPPVLCTILENIVLPKLNFQFGPI</sequence>
<dbReference type="Pfam" id="PF07842">
    <property type="entry name" value="GCFC"/>
    <property type="match status" value="1"/>
</dbReference>
<name>A0A328DEU7_9ASTE</name>